<dbReference type="AlphaFoldDB" id="A0A1F4XKZ6"/>
<dbReference type="Proteomes" id="UP000177614">
    <property type="component" value="Unassembled WGS sequence"/>
</dbReference>
<comment type="caution">
    <text evidence="1">The sequence shown here is derived from an EMBL/GenBank/DDBJ whole genome shotgun (WGS) entry which is preliminary data.</text>
</comment>
<evidence type="ECO:0000313" key="1">
    <source>
        <dbReference type="EMBL" id="OGC82300.1"/>
    </source>
</evidence>
<reference evidence="1 2" key="1">
    <citation type="journal article" date="2016" name="Nat. Commun.">
        <title>Thousands of microbial genomes shed light on interconnected biogeochemical processes in an aquifer system.</title>
        <authorList>
            <person name="Anantharaman K."/>
            <person name="Brown C.T."/>
            <person name="Hug L.A."/>
            <person name="Sharon I."/>
            <person name="Castelle C.J."/>
            <person name="Probst A.J."/>
            <person name="Thomas B.C."/>
            <person name="Singh A."/>
            <person name="Wilkins M.J."/>
            <person name="Karaoz U."/>
            <person name="Brodie E.L."/>
            <person name="Williams K.H."/>
            <person name="Hubbard S.S."/>
            <person name="Banfield J.F."/>
        </authorList>
    </citation>
    <scope>NUCLEOTIDE SEQUENCE [LARGE SCALE GENOMIC DNA]</scope>
</reference>
<name>A0A1F4XKZ6_9BACT</name>
<gene>
    <name evidence="1" type="ORF">A2V81_02070</name>
</gene>
<dbReference type="EMBL" id="MEWR01000008">
    <property type="protein sequence ID" value="OGC82300.1"/>
    <property type="molecule type" value="Genomic_DNA"/>
</dbReference>
<protein>
    <submittedName>
        <fullName evidence="1">Uncharacterized protein</fullName>
    </submittedName>
</protein>
<accession>A0A1F4XKZ6</accession>
<dbReference type="STRING" id="1817814.A2V81_02070"/>
<sequence>MNLRHKEYCILNKQYSKEHYEELVIRLIEHVQTTGEWGTFFPPQLSAFGYNETVAHEYFPLQKDEATKKGFLWSDYQAPRPTVERVFHAKDIPHDIQDVTDDILDCGIICEVTGKLYRILKSELAYCHTHNIPLPKKHPDQRHTERMKLRLPRELWQRNCAKCEIAIRTPYSPERPEKVLCEKCYTDTIA</sequence>
<evidence type="ECO:0000313" key="2">
    <source>
        <dbReference type="Proteomes" id="UP000177614"/>
    </source>
</evidence>
<proteinExistence type="predicted"/>
<organism evidence="1 2">
    <name type="scientific">Candidatus Abawacabacteria bacterium RBG_16_42_10</name>
    <dbReference type="NCBI Taxonomy" id="1817814"/>
    <lineage>
        <taxon>Bacteria</taxon>
        <taxon>Candidatus Abawacaibacteriota</taxon>
    </lineage>
</organism>